<dbReference type="InterPro" id="IPR039425">
    <property type="entry name" value="RNA_pol_sigma-70-like"/>
</dbReference>
<evidence type="ECO:0000259" key="6">
    <source>
        <dbReference type="Pfam" id="PF08281"/>
    </source>
</evidence>
<comment type="caution">
    <text evidence="7">The sequence shown here is derived from an EMBL/GenBank/DDBJ whole genome shotgun (WGS) entry which is preliminary data.</text>
</comment>
<dbReference type="InterPro" id="IPR007627">
    <property type="entry name" value="RNA_pol_sigma70_r2"/>
</dbReference>
<evidence type="ECO:0000256" key="2">
    <source>
        <dbReference type="ARBA" id="ARBA00023015"/>
    </source>
</evidence>
<protein>
    <recommendedName>
        <fullName evidence="9">RNA polymerase sigma-70 factor (ECF subfamily)</fullName>
    </recommendedName>
</protein>
<evidence type="ECO:0008006" key="9">
    <source>
        <dbReference type="Google" id="ProtNLM"/>
    </source>
</evidence>
<dbReference type="SUPFAM" id="SSF88659">
    <property type="entry name" value="Sigma3 and sigma4 domains of RNA polymerase sigma factors"/>
    <property type="match status" value="1"/>
</dbReference>
<feature type="domain" description="RNA polymerase sigma factor 70 region 4 type 2" evidence="6">
    <location>
        <begin position="119"/>
        <end position="166"/>
    </location>
</feature>
<dbReference type="PANTHER" id="PTHR43133:SF63">
    <property type="entry name" value="RNA POLYMERASE SIGMA FACTOR FECI-RELATED"/>
    <property type="match status" value="1"/>
</dbReference>
<dbReference type="GO" id="GO:0003677">
    <property type="term" value="F:DNA binding"/>
    <property type="evidence" value="ECO:0007669"/>
    <property type="project" value="InterPro"/>
</dbReference>
<feature type="domain" description="RNA polymerase sigma-70 region 2" evidence="5">
    <location>
        <begin position="18"/>
        <end position="83"/>
    </location>
</feature>
<evidence type="ECO:0000256" key="4">
    <source>
        <dbReference type="ARBA" id="ARBA00023163"/>
    </source>
</evidence>
<dbReference type="InterPro" id="IPR036388">
    <property type="entry name" value="WH-like_DNA-bd_sf"/>
</dbReference>
<dbReference type="EMBL" id="LBNE01000004">
    <property type="protein sequence ID" value="KKO71949.1"/>
    <property type="molecule type" value="Genomic_DNA"/>
</dbReference>
<dbReference type="Pfam" id="PF08281">
    <property type="entry name" value="Sigma70_r4_2"/>
    <property type="match status" value="1"/>
</dbReference>
<dbReference type="Pfam" id="PF04542">
    <property type="entry name" value="Sigma70_r2"/>
    <property type="match status" value="1"/>
</dbReference>
<evidence type="ECO:0000313" key="8">
    <source>
        <dbReference type="Proteomes" id="UP000078084"/>
    </source>
</evidence>
<dbReference type="Gene3D" id="1.10.1740.10">
    <property type="match status" value="1"/>
</dbReference>
<evidence type="ECO:0000313" key="7">
    <source>
        <dbReference type="EMBL" id="KKO71949.1"/>
    </source>
</evidence>
<dbReference type="Gene3D" id="1.10.10.10">
    <property type="entry name" value="Winged helix-like DNA-binding domain superfamily/Winged helix DNA-binding domain"/>
    <property type="match status" value="1"/>
</dbReference>
<dbReference type="InterPro" id="IPR013249">
    <property type="entry name" value="RNA_pol_sigma70_r4_t2"/>
</dbReference>
<comment type="similarity">
    <text evidence="1">Belongs to the sigma-70 factor family. ECF subfamily.</text>
</comment>
<accession>A0A171KST2</accession>
<dbReference type="InterPro" id="IPR014284">
    <property type="entry name" value="RNA_pol_sigma-70_dom"/>
</dbReference>
<organism evidence="7 8">
    <name type="scientific">Kerstersia gyiorum</name>
    <dbReference type="NCBI Taxonomy" id="206506"/>
    <lineage>
        <taxon>Bacteria</taxon>
        <taxon>Pseudomonadati</taxon>
        <taxon>Pseudomonadota</taxon>
        <taxon>Betaproteobacteria</taxon>
        <taxon>Burkholderiales</taxon>
        <taxon>Alcaligenaceae</taxon>
        <taxon>Kerstersia</taxon>
    </lineage>
</organism>
<dbReference type="Proteomes" id="UP000078084">
    <property type="component" value="Unassembled WGS sequence"/>
</dbReference>
<dbReference type="GO" id="GO:0016987">
    <property type="term" value="F:sigma factor activity"/>
    <property type="evidence" value="ECO:0007669"/>
    <property type="project" value="UniProtKB-KW"/>
</dbReference>
<dbReference type="InterPro" id="IPR013324">
    <property type="entry name" value="RNA_pol_sigma_r3/r4-like"/>
</dbReference>
<dbReference type="InterPro" id="IPR013325">
    <property type="entry name" value="RNA_pol_sigma_r2"/>
</dbReference>
<keyword evidence="3" id="KW-0731">Sigma factor</keyword>
<evidence type="ECO:0000259" key="5">
    <source>
        <dbReference type="Pfam" id="PF04542"/>
    </source>
</evidence>
<reference evidence="7 8" key="1">
    <citation type="submission" date="2015-04" db="EMBL/GenBank/DDBJ databases">
        <title>Genome sequence of Kerstersia gyiorum CG1.</title>
        <authorList>
            <person name="Greninger A.L."/>
            <person name="Kozyreva V."/>
            <person name="Chaturvedi V."/>
        </authorList>
    </citation>
    <scope>NUCLEOTIDE SEQUENCE [LARGE SCALE GENOMIC DNA]</scope>
    <source>
        <strain evidence="7 8">CG1</strain>
    </source>
</reference>
<keyword evidence="4" id="KW-0804">Transcription</keyword>
<gene>
    <name evidence="7" type="ORF">AAV32_08230</name>
</gene>
<keyword evidence="8" id="KW-1185">Reference proteome</keyword>
<proteinExistence type="inferred from homology"/>
<dbReference type="GO" id="GO:0006352">
    <property type="term" value="P:DNA-templated transcription initiation"/>
    <property type="evidence" value="ECO:0007669"/>
    <property type="project" value="InterPro"/>
</dbReference>
<dbReference type="PANTHER" id="PTHR43133">
    <property type="entry name" value="RNA POLYMERASE ECF-TYPE SIGMA FACTO"/>
    <property type="match status" value="1"/>
</dbReference>
<name>A0A171KST2_9BURK</name>
<dbReference type="SUPFAM" id="SSF88946">
    <property type="entry name" value="Sigma2 domain of RNA polymerase sigma factors"/>
    <property type="match status" value="1"/>
</dbReference>
<evidence type="ECO:0000256" key="3">
    <source>
        <dbReference type="ARBA" id="ARBA00023082"/>
    </source>
</evidence>
<sequence length="172" mass="19020">MPMSSSAPASSPADLNDLYRDNHAWLVSLLRRRLPDAAQAQDLAHDTFERIMRADLAQVLKAPRAYLTTVARNVLLNHVRHERIARAYQESLENLPEPLAPSPEEQLLAVQALEQACAVLDGLPARTRLIFLMSQLEGMTSPEIAAELKLSVNVVKKAVAQGIKHCYFAMVG</sequence>
<dbReference type="AlphaFoldDB" id="A0A171KST2"/>
<dbReference type="NCBIfam" id="TIGR02937">
    <property type="entry name" value="sigma70-ECF"/>
    <property type="match status" value="1"/>
</dbReference>
<keyword evidence="2" id="KW-0805">Transcription regulation</keyword>
<evidence type="ECO:0000256" key="1">
    <source>
        <dbReference type="ARBA" id="ARBA00010641"/>
    </source>
</evidence>
<dbReference type="STRING" id="206506.AAV32_08230"/>